<evidence type="ECO:0000256" key="2">
    <source>
        <dbReference type="ARBA" id="ARBA00008974"/>
    </source>
</evidence>
<reference evidence="8" key="1">
    <citation type="submission" date="2017-08" db="EMBL/GenBank/DDBJ databases">
        <authorList>
            <person name="Huang Z."/>
        </authorList>
    </citation>
    <scope>NUCLEOTIDE SEQUENCE [LARGE SCALE GENOMIC DNA]</scope>
    <source>
        <strain evidence="8">SA5d-4</strain>
    </source>
</reference>
<evidence type="ECO:0000313" key="7">
    <source>
        <dbReference type="EMBL" id="OZM57981.1"/>
    </source>
</evidence>
<dbReference type="AlphaFoldDB" id="A0A263BW58"/>
<feature type="transmembrane region" description="Helical" evidence="6">
    <location>
        <begin position="245"/>
        <end position="266"/>
    </location>
</feature>
<protein>
    <submittedName>
        <fullName evidence="7">Cytosine permease</fullName>
    </submittedName>
</protein>
<dbReference type="Gene3D" id="1.10.4160.10">
    <property type="entry name" value="Hydantoin permease"/>
    <property type="match status" value="1"/>
</dbReference>
<comment type="similarity">
    <text evidence="2">Belongs to the purine-cytosine permease (2.A.39) family.</text>
</comment>
<dbReference type="GO" id="GO:0005886">
    <property type="term" value="C:plasma membrane"/>
    <property type="evidence" value="ECO:0007669"/>
    <property type="project" value="TreeGrafter"/>
</dbReference>
<feature type="transmembrane region" description="Helical" evidence="6">
    <location>
        <begin position="32"/>
        <end position="54"/>
    </location>
</feature>
<dbReference type="GO" id="GO:0015209">
    <property type="term" value="F:cytosine transmembrane transporter activity"/>
    <property type="evidence" value="ECO:0007669"/>
    <property type="project" value="InterPro"/>
</dbReference>
<evidence type="ECO:0000313" key="8">
    <source>
        <dbReference type="Proteomes" id="UP000217083"/>
    </source>
</evidence>
<feature type="transmembrane region" description="Helical" evidence="6">
    <location>
        <begin position="385"/>
        <end position="404"/>
    </location>
</feature>
<keyword evidence="8" id="KW-1185">Reference proteome</keyword>
<gene>
    <name evidence="7" type="ORF">CIB95_06390</name>
</gene>
<reference evidence="7 8" key="2">
    <citation type="submission" date="2017-09" db="EMBL/GenBank/DDBJ databases">
        <title>Bacillus patelloidae sp. nov., isolated from the intestinal tract of a marine limpet.</title>
        <authorList>
            <person name="Liu R."/>
            <person name="Dong C."/>
            <person name="Shao Z."/>
        </authorList>
    </citation>
    <scope>NUCLEOTIDE SEQUENCE [LARGE SCALE GENOMIC DNA]</scope>
    <source>
        <strain evidence="7 8">SA5d-4</strain>
    </source>
</reference>
<feature type="transmembrane region" description="Helical" evidence="6">
    <location>
        <begin position="286"/>
        <end position="306"/>
    </location>
</feature>
<feature type="transmembrane region" description="Helical" evidence="6">
    <location>
        <begin position="214"/>
        <end position="233"/>
    </location>
</feature>
<feature type="transmembrane region" description="Helical" evidence="6">
    <location>
        <begin position="146"/>
        <end position="168"/>
    </location>
</feature>
<dbReference type="InterPro" id="IPR030191">
    <property type="entry name" value="CodB"/>
</dbReference>
<proteinExistence type="inferred from homology"/>
<evidence type="ECO:0000256" key="6">
    <source>
        <dbReference type="SAM" id="Phobius"/>
    </source>
</evidence>
<dbReference type="EMBL" id="NPIA01000002">
    <property type="protein sequence ID" value="OZM57981.1"/>
    <property type="molecule type" value="Genomic_DNA"/>
</dbReference>
<keyword evidence="4 6" id="KW-1133">Transmembrane helix</keyword>
<dbReference type="PANTHER" id="PTHR30569:SF0">
    <property type="entry name" value="CYTOSINE PERMEASE"/>
    <property type="match status" value="1"/>
</dbReference>
<feature type="transmembrane region" description="Helical" evidence="6">
    <location>
        <begin position="175"/>
        <end position="194"/>
    </location>
</feature>
<sequence length="439" mass="47649">MTTNTRTNSSAIEKFGLDAVPAHLKTTSWYNYFFIQIAISVNAGNVLVPALAVLEGGLSAPAAVLSTFLGGLLAFFFVSLLSKPGATDGIPSQYAIRTFLGTKNARFFASPVRTLTSLYWFAVQTIGGTYIIVELFQRAFNIKLPFIATASVLSILIGLLALVGFHAIKKITTMFLPLLLIGGIIMLYLLFTGFEGQHSFAIAFGKGQDDPLTMIFYASLAFVQYVSGVSSASDLSRYAKSERHAFWGLLSGNSLGFIMTAMLGAYSASLAGNWNPFVTTSRLTDSVLLLTIIFLTAVISLININLSNAYTAGFSLLNTFSFLGRIKSAVIIMLIGTLLSMMPTLVDEAKIFISSLGAVVIPLSAVIVTDFLLSKHESYTRQYYPLNRIALYSLIVGTILYIVIPNELSPGFITFVITAIFYIIVSKIFGKGKFKNEVI</sequence>
<dbReference type="Proteomes" id="UP000217083">
    <property type="component" value="Unassembled WGS sequence"/>
</dbReference>
<dbReference type="RefSeq" id="WP_094923371.1">
    <property type="nucleotide sequence ID" value="NZ_NPIA01000002.1"/>
</dbReference>
<name>A0A263BW58_9BACI</name>
<evidence type="ECO:0000256" key="1">
    <source>
        <dbReference type="ARBA" id="ARBA00004141"/>
    </source>
</evidence>
<organism evidence="7 8">
    <name type="scientific">Lottiidibacillus patelloidae</name>
    <dbReference type="NCBI Taxonomy" id="2670334"/>
    <lineage>
        <taxon>Bacteria</taxon>
        <taxon>Bacillati</taxon>
        <taxon>Bacillota</taxon>
        <taxon>Bacilli</taxon>
        <taxon>Bacillales</taxon>
        <taxon>Bacillaceae</taxon>
        <taxon>Lottiidibacillus</taxon>
    </lineage>
</organism>
<feature type="transmembrane region" description="Helical" evidence="6">
    <location>
        <begin position="410"/>
        <end position="430"/>
    </location>
</feature>
<dbReference type="Pfam" id="PF02133">
    <property type="entry name" value="Transp_cyt_pur"/>
    <property type="match status" value="1"/>
</dbReference>
<evidence type="ECO:0000256" key="3">
    <source>
        <dbReference type="ARBA" id="ARBA00022692"/>
    </source>
</evidence>
<comment type="caution">
    <text evidence="7">The sequence shown here is derived from an EMBL/GenBank/DDBJ whole genome shotgun (WGS) entry which is preliminary data.</text>
</comment>
<evidence type="ECO:0000256" key="4">
    <source>
        <dbReference type="ARBA" id="ARBA00022989"/>
    </source>
</evidence>
<comment type="subcellular location">
    <subcellularLocation>
        <location evidence="1">Membrane</location>
        <topology evidence="1">Multi-pass membrane protein</topology>
    </subcellularLocation>
</comment>
<dbReference type="PANTHER" id="PTHR30569">
    <property type="entry name" value="CYTOSINE TRANSPORTER CODB"/>
    <property type="match status" value="1"/>
</dbReference>
<evidence type="ECO:0000256" key="5">
    <source>
        <dbReference type="ARBA" id="ARBA00023136"/>
    </source>
</evidence>
<dbReference type="InterPro" id="IPR001248">
    <property type="entry name" value="Pur-cyt_permease"/>
</dbReference>
<keyword evidence="3 6" id="KW-0812">Transmembrane</keyword>
<accession>A0A263BW58</accession>
<feature type="transmembrane region" description="Helical" evidence="6">
    <location>
        <begin position="118"/>
        <end position="140"/>
    </location>
</feature>
<feature type="transmembrane region" description="Helical" evidence="6">
    <location>
        <begin position="60"/>
        <end position="81"/>
    </location>
</feature>
<feature type="transmembrane region" description="Helical" evidence="6">
    <location>
        <begin position="351"/>
        <end position="373"/>
    </location>
</feature>
<keyword evidence="5 6" id="KW-0472">Membrane</keyword>